<dbReference type="InterPro" id="IPR035647">
    <property type="entry name" value="EFG_III/V"/>
</dbReference>
<dbReference type="PANTHER" id="PTHR43261:SF1">
    <property type="entry name" value="RIBOSOME-RELEASING FACTOR 2, MITOCHONDRIAL"/>
    <property type="match status" value="1"/>
</dbReference>
<feature type="non-terminal residue" evidence="6">
    <location>
        <position position="1"/>
    </location>
</feature>
<dbReference type="InterPro" id="IPR020568">
    <property type="entry name" value="Ribosomal_Su5_D2-typ_SF"/>
</dbReference>
<evidence type="ECO:0000256" key="2">
    <source>
        <dbReference type="ARBA" id="ARBA00022917"/>
    </source>
</evidence>
<feature type="signal peptide" evidence="4">
    <location>
        <begin position="1"/>
        <end position="20"/>
    </location>
</feature>
<evidence type="ECO:0000256" key="4">
    <source>
        <dbReference type="SAM" id="SignalP"/>
    </source>
</evidence>
<name>A0A0B1T7R1_OESDE</name>
<feature type="domain" description="Elongation factor EFG" evidence="5">
    <location>
        <begin position="100"/>
        <end position="189"/>
    </location>
</feature>
<dbReference type="SMART" id="SM00838">
    <property type="entry name" value="EFG_C"/>
    <property type="match status" value="1"/>
</dbReference>
<dbReference type="EMBL" id="KN550848">
    <property type="protein sequence ID" value="KHJ93289.1"/>
    <property type="molecule type" value="Genomic_DNA"/>
</dbReference>
<sequence>LFVFPLTIFFHNLFSLTINCVKVEVDLPPDSASVRSDWLKAINEGCRNALQNGPVLGFPVHDVAIKLKGITTSGGRVSPAILSACAHKCATEAIEAAGARLIEPIMRLEINLESGTEAQTILRELSSRRADIAECCGTPWGSTLISALLPLSEMSGFPTTLRTLSSGLATLHVQVADYGIVSDYDQMKIINRLKGKK</sequence>
<evidence type="ECO:0000259" key="5">
    <source>
        <dbReference type="SMART" id="SM00838"/>
    </source>
</evidence>
<dbReference type="SUPFAM" id="SSF54980">
    <property type="entry name" value="EF-G C-terminal domain-like"/>
    <property type="match status" value="1"/>
</dbReference>
<gene>
    <name evidence="6" type="ORF">OESDEN_06802</name>
</gene>
<keyword evidence="1" id="KW-0547">Nucleotide-binding</keyword>
<dbReference type="OrthoDB" id="5855452at2759"/>
<dbReference type="GO" id="GO:0005739">
    <property type="term" value="C:mitochondrion"/>
    <property type="evidence" value="ECO:0007669"/>
    <property type="project" value="TreeGrafter"/>
</dbReference>
<dbReference type="GO" id="GO:0032790">
    <property type="term" value="P:ribosome disassembly"/>
    <property type="evidence" value="ECO:0007669"/>
    <property type="project" value="TreeGrafter"/>
</dbReference>
<dbReference type="GO" id="GO:0003924">
    <property type="term" value="F:GTPase activity"/>
    <property type="evidence" value="ECO:0007669"/>
    <property type="project" value="TreeGrafter"/>
</dbReference>
<feature type="chain" id="PRO_5002062257" evidence="4">
    <location>
        <begin position="21"/>
        <end position="197"/>
    </location>
</feature>
<dbReference type="SUPFAM" id="SSF54211">
    <property type="entry name" value="Ribosomal protein S5 domain 2-like"/>
    <property type="match status" value="1"/>
</dbReference>
<reference evidence="6 7" key="1">
    <citation type="submission" date="2014-03" db="EMBL/GenBank/DDBJ databases">
        <title>Draft genome of the hookworm Oesophagostomum dentatum.</title>
        <authorList>
            <person name="Mitreva M."/>
        </authorList>
    </citation>
    <scope>NUCLEOTIDE SEQUENCE [LARGE SCALE GENOMIC DNA]</scope>
    <source>
        <strain evidence="6 7">OD-Hann</strain>
    </source>
</reference>
<dbReference type="GO" id="GO:0003746">
    <property type="term" value="F:translation elongation factor activity"/>
    <property type="evidence" value="ECO:0007669"/>
    <property type="project" value="UniProtKB-KW"/>
</dbReference>
<evidence type="ECO:0000256" key="3">
    <source>
        <dbReference type="ARBA" id="ARBA00023134"/>
    </source>
</evidence>
<dbReference type="GO" id="GO:0032543">
    <property type="term" value="P:mitochondrial translation"/>
    <property type="evidence" value="ECO:0007669"/>
    <property type="project" value="TreeGrafter"/>
</dbReference>
<keyword evidence="2" id="KW-0648">Protein biosynthesis</keyword>
<dbReference type="GO" id="GO:0005525">
    <property type="term" value="F:GTP binding"/>
    <property type="evidence" value="ECO:0007669"/>
    <property type="project" value="UniProtKB-KW"/>
</dbReference>
<dbReference type="PANTHER" id="PTHR43261">
    <property type="entry name" value="TRANSLATION ELONGATION FACTOR G-RELATED"/>
    <property type="match status" value="1"/>
</dbReference>
<dbReference type="Gene3D" id="3.30.70.240">
    <property type="match status" value="1"/>
</dbReference>
<organism evidence="6 7">
    <name type="scientific">Oesophagostomum dentatum</name>
    <name type="common">Nodular worm</name>
    <dbReference type="NCBI Taxonomy" id="61180"/>
    <lineage>
        <taxon>Eukaryota</taxon>
        <taxon>Metazoa</taxon>
        <taxon>Ecdysozoa</taxon>
        <taxon>Nematoda</taxon>
        <taxon>Chromadorea</taxon>
        <taxon>Rhabditida</taxon>
        <taxon>Rhabditina</taxon>
        <taxon>Rhabditomorpha</taxon>
        <taxon>Strongyloidea</taxon>
        <taxon>Strongylidae</taxon>
        <taxon>Oesophagostomum</taxon>
    </lineage>
</organism>
<keyword evidence="3" id="KW-0342">GTP-binding</keyword>
<dbReference type="Proteomes" id="UP000053660">
    <property type="component" value="Unassembled WGS sequence"/>
</dbReference>
<dbReference type="InterPro" id="IPR000640">
    <property type="entry name" value="EFG_V-like"/>
</dbReference>
<dbReference type="Pfam" id="PF00679">
    <property type="entry name" value="EFG_C"/>
    <property type="match status" value="1"/>
</dbReference>
<evidence type="ECO:0000313" key="7">
    <source>
        <dbReference type="Proteomes" id="UP000053660"/>
    </source>
</evidence>
<dbReference type="AlphaFoldDB" id="A0A0B1T7R1"/>
<keyword evidence="6" id="KW-0251">Elongation factor</keyword>
<evidence type="ECO:0000256" key="1">
    <source>
        <dbReference type="ARBA" id="ARBA00022741"/>
    </source>
</evidence>
<protein>
    <submittedName>
        <fullName evidence="6">Elongation factor G</fullName>
    </submittedName>
</protein>
<keyword evidence="4" id="KW-0732">Signal</keyword>
<keyword evidence="7" id="KW-1185">Reference proteome</keyword>
<dbReference type="InterPro" id="IPR014721">
    <property type="entry name" value="Ribsml_uS5_D2-typ_fold_subgr"/>
</dbReference>
<evidence type="ECO:0000313" key="6">
    <source>
        <dbReference type="EMBL" id="KHJ93289.1"/>
    </source>
</evidence>
<proteinExistence type="predicted"/>
<dbReference type="Gene3D" id="3.30.230.10">
    <property type="match status" value="1"/>
</dbReference>
<accession>A0A0B1T7R1</accession>